<dbReference type="Gene3D" id="3.40.50.2000">
    <property type="entry name" value="Glycogen Phosphorylase B"/>
    <property type="match status" value="1"/>
</dbReference>
<evidence type="ECO:0000256" key="3">
    <source>
        <dbReference type="SAM" id="MobiDB-lite"/>
    </source>
</evidence>
<feature type="compositionally biased region" description="Basic and acidic residues" evidence="3">
    <location>
        <begin position="1"/>
        <end position="10"/>
    </location>
</feature>
<evidence type="ECO:0000313" key="5">
    <source>
        <dbReference type="Proteomes" id="UP001345013"/>
    </source>
</evidence>
<keyword evidence="5" id="KW-1185">Reference proteome</keyword>
<sequence length="506" mass="57023">MNRFSGHDIESEGMTPRSSPAASDRSSQDHDVYQHPRVVSPDHAQHVDGYREMRVAMVQTAAGLKPPSGGFRGNYATLFALAKHGHTTMQFCWAFQKDVHAAVAELKAENKLHEAQWTWGSTYMLDVNSTPVKVTFWKFLNVHGVLCVALDAEVMIPTYPNHIQQEDAAVWIESGTQPARAQKYADWMQYHLHQFEPTHVIFNDAFASVVTANVPAIREKTVRVEVIHTLEQLPVGPYAGGISGGAQTPAGLPLFRHLDGLVAVSMAVQKYAKEHCGLEPEMIPNHAWSYKDKDTGDWPRCRQNFAKQNVVMINPAPVKGYQIFLGMARKNKQPVAENNWDEPLNRSVYNFIAYTSWGSNPEMVKDLQTAGVKIFEPVTDMEPVYDNISVLIVPSLWQEAWGLIATEAQLRGIPVIASDVGGLPEAKRYVGPLIQVNAIYGTKRNPDGTYVIPPQDISPWMRELDILLTDKDRYNDRSHMAYSITRQWVRQFDIRGMEKYLLSLRK</sequence>
<accession>A0ABR0JVT6</accession>
<feature type="region of interest" description="Disordered" evidence="3">
    <location>
        <begin position="1"/>
        <end position="43"/>
    </location>
</feature>
<evidence type="ECO:0000313" key="4">
    <source>
        <dbReference type="EMBL" id="KAK5072361.1"/>
    </source>
</evidence>
<evidence type="ECO:0000256" key="2">
    <source>
        <dbReference type="ARBA" id="ARBA00022679"/>
    </source>
</evidence>
<dbReference type="Pfam" id="PF13692">
    <property type="entry name" value="Glyco_trans_1_4"/>
    <property type="match status" value="1"/>
</dbReference>
<dbReference type="SUPFAM" id="SSF53756">
    <property type="entry name" value="UDP-Glycosyltransferase/glycogen phosphorylase"/>
    <property type="match status" value="1"/>
</dbReference>
<proteinExistence type="predicted"/>
<dbReference type="PANTHER" id="PTHR12526">
    <property type="entry name" value="GLYCOSYLTRANSFERASE"/>
    <property type="match status" value="1"/>
</dbReference>
<evidence type="ECO:0008006" key="6">
    <source>
        <dbReference type="Google" id="ProtNLM"/>
    </source>
</evidence>
<keyword evidence="1" id="KW-0328">Glycosyltransferase</keyword>
<organism evidence="4 5">
    <name type="scientific">Lithohypha guttulata</name>
    <dbReference type="NCBI Taxonomy" id="1690604"/>
    <lineage>
        <taxon>Eukaryota</taxon>
        <taxon>Fungi</taxon>
        <taxon>Dikarya</taxon>
        <taxon>Ascomycota</taxon>
        <taxon>Pezizomycotina</taxon>
        <taxon>Eurotiomycetes</taxon>
        <taxon>Chaetothyriomycetidae</taxon>
        <taxon>Chaetothyriales</taxon>
        <taxon>Trichomeriaceae</taxon>
        <taxon>Lithohypha</taxon>
    </lineage>
</organism>
<comment type="caution">
    <text evidence="4">The sequence shown here is derived from an EMBL/GenBank/DDBJ whole genome shotgun (WGS) entry which is preliminary data.</text>
</comment>
<gene>
    <name evidence="4" type="ORF">LTR24_010400</name>
</gene>
<keyword evidence="2" id="KW-0808">Transferase</keyword>
<dbReference type="PANTHER" id="PTHR12526:SF510">
    <property type="entry name" value="D-INOSITOL 3-PHOSPHATE GLYCOSYLTRANSFERASE"/>
    <property type="match status" value="1"/>
</dbReference>
<reference evidence="4 5" key="1">
    <citation type="submission" date="2023-08" db="EMBL/GenBank/DDBJ databases">
        <title>Black Yeasts Isolated from many extreme environments.</title>
        <authorList>
            <person name="Coleine C."/>
            <person name="Stajich J.E."/>
            <person name="Selbmann L."/>
        </authorList>
    </citation>
    <scope>NUCLEOTIDE SEQUENCE [LARGE SCALE GENOMIC DNA]</scope>
    <source>
        <strain evidence="4 5">CCFEE 5885</strain>
    </source>
</reference>
<name>A0ABR0JVT6_9EURO</name>
<protein>
    <recommendedName>
        <fullName evidence="6">Glycosyltransferase</fullName>
    </recommendedName>
</protein>
<feature type="compositionally biased region" description="Low complexity" evidence="3">
    <location>
        <begin position="16"/>
        <end position="25"/>
    </location>
</feature>
<dbReference type="Proteomes" id="UP001345013">
    <property type="component" value="Unassembled WGS sequence"/>
</dbReference>
<evidence type="ECO:0000256" key="1">
    <source>
        <dbReference type="ARBA" id="ARBA00022676"/>
    </source>
</evidence>
<dbReference type="EMBL" id="JAVRRG010000322">
    <property type="protein sequence ID" value="KAK5072361.1"/>
    <property type="molecule type" value="Genomic_DNA"/>
</dbReference>